<accession>A0A4Q5A536</accession>
<organism evidence="1 2">
    <name type="scientific">Bifidobacterium pseudolongum subsp. globosum</name>
    <dbReference type="NCBI Taxonomy" id="1690"/>
    <lineage>
        <taxon>Bacteria</taxon>
        <taxon>Bacillati</taxon>
        <taxon>Actinomycetota</taxon>
        <taxon>Actinomycetes</taxon>
        <taxon>Bifidobacteriales</taxon>
        <taxon>Bifidobacteriaceae</taxon>
        <taxon>Bifidobacterium</taxon>
    </lineage>
</organism>
<dbReference type="EMBL" id="RYUM01000012">
    <property type="protein sequence ID" value="RYQ18994.1"/>
    <property type="molecule type" value="Genomic_DNA"/>
</dbReference>
<evidence type="ECO:0000313" key="1">
    <source>
        <dbReference type="EMBL" id="RYQ18994.1"/>
    </source>
</evidence>
<gene>
    <name evidence="1" type="ORF">PG2071B_1115</name>
</gene>
<comment type="caution">
    <text evidence="1">The sequence shown here is derived from an EMBL/GenBank/DDBJ whole genome shotgun (WGS) entry which is preliminary data.</text>
</comment>
<dbReference type="Proteomes" id="UP000291187">
    <property type="component" value="Unassembled WGS sequence"/>
</dbReference>
<dbReference type="InterPro" id="IPR058154">
    <property type="entry name" value="Bxb1_TTP-like"/>
</dbReference>
<evidence type="ECO:0000313" key="2">
    <source>
        <dbReference type="Proteomes" id="UP000291187"/>
    </source>
</evidence>
<dbReference type="AlphaFoldDB" id="A0A4Q5A536"/>
<reference evidence="1 2" key="1">
    <citation type="submission" date="2018-12" db="EMBL/GenBank/DDBJ databases">
        <title>Unveiling genomic diversity among members of the Bifidobacterium pseudolongum species, a widely distributed gut commensal of the animal kingdom.</title>
        <authorList>
            <person name="Lugli G.A."/>
            <person name="Duranti S."/>
            <person name="Albert K."/>
            <person name="Mancabelli L."/>
            <person name="Napoli S."/>
            <person name="Viappiani A."/>
            <person name="Anzalone R."/>
            <person name="Longhi G."/>
            <person name="Milani C."/>
            <person name="Turroni F."/>
            <person name="Alessandri G."/>
            <person name="Sela D.A."/>
            <person name="Van Sinderen D."/>
            <person name="Ventura M."/>
        </authorList>
    </citation>
    <scope>NUCLEOTIDE SEQUENCE [LARGE SCALE GENOMIC DNA]</scope>
    <source>
        <strain evidence="1 2">2071B</strain>
    </source>
</reference>
<protein>
    <submittedName>
        <fullName evidence="1">Tail protein</fullName>
    </submittedName>
</protein>
<name>A0A4Q5A536_9BIFI</name>
<dbReference type="RefSeq" id="WP_129864433.1">
    <property type="nucleotide sequence ID" value="NZ_RYUM01000012.1"/>
</dbReference>
<dbReference type="Pfam" id="PF25681">
    <property type="entry name" value="Phage_TTP_17"/>
    <property type="match status" value="1"/>
</dbReference>
<sequence>MAITPATQKNNPANVSLGKTNVTGYAYWAPKGTDLPSDASTALAQTYIGLGYIGEDGITNASDSETTDVKEMGGESVMSIITSYSETYQFVLIEAMRKSAAQIRYGEKNVTGEDGALSITHTMPDDTEFVLVVELALTGDKKDRFVIPRAVRKEFGDRTLSGTEVLGYDVTLGALPSDLIGGGTSREYIGAATSSSIGK</sequence>
<proteinExistence type="predicted"/>